<comment type="caution">
    <text evidence="8">The sequence shown here is derived from an EMBL/GenBank/DDBJ whole genome shotgun (WGS) entry which is preliminary data.</text>
</comment>
<dbReference type="InterPro" id="IPR001128">
    <property type="entry name" value="Cyt_P450"/>
</dbReference>
<reference evidence="8" key="1">
    <citation type="submission" date="2023-06" db="EMBL/GenBank/DDBJ databases">
        <authorList>
            <consortium name="Lawrence Berkeley National Laboratory"/>
            <person name="Ahrendt S."/>
            <person name="Sahu N."/>
            <person name="Indic B."/>
            <person name="Wong-Bajracharya J."/>
            <person name="Merenyi Z."/>
            <person name="Ke H.-M."/>
            <person name="Monk M."/>
            <person name="Kocsube S."/>
            <person name="Drula E."/>
            <person name="Lipzen A."/>
            <person name="Balint B."/>
            <person name="Henrissat B."/>
            <person name="Andreopoulos B."/>
            <person name="Martin F.M."/>
            <person name="Harder C.B."/>
            <person name="Rigling D."/>
            <person name="Ford K.L."/>
            <person name="Foster G.D."/>
            <person name="Pangilinan J."/>
            <person name="Papanicolaou A."/>
            <person name="Barry K."/>
            <person name="LaButti K."/>
            <person name="Viragh M."/>
            <person name="Koriabine M."/>
            <person name="Yan M."/>
            <person name="Riley R."/>
            <person name="Champramary S."/>
            <person name="Plett K.L."/>
            <person name="Tsai I.J."/>
            <person name="Slot J."/>
            <person name="Sipos G."/>
            <person name="Plett J."/>
            <person name="Nagy L.G."/>
            <person name="Grigoriev I.V."/>
        </authorList>
    </citation>
    <scope>NUCLEOTIDE SEQUENCE</scope>
    <source>
        <strain evidence="8">ICMP 16352</strain>
    </source>
</reference>
<dbReference type="InterPro" id="IPR036396">
    <property type="entry name" value="Cyt_P450_sf"/>
</dbReference>
<comment type="similarity">
    <text evidence="2">Belongs to the cytochrome P450 family.</text>
</comment>
<dbReference type="EMBL" id="JAUEPR010000013">
    <property type="protein sequence ID" value="KAK0478954.1"/>
    <property type="molecule type" value="Genomic_DNA"/>
</dbReference>
<sequence length="285" mass="32634">DYDTPLRAYPYPQDRQVTRYVGPRFNASCTFYQHFKQWTQEYGPVFSFRQGLKTIVVVGRFQVAVDIMEKEGTALADCPRSTAAGETLSGRMRVLTPASERFNKMQRALHSHLQSKSIASYSPILMTTTRQNMLDIIQDPERHQDHAKWGVRATMQTLTVYKDLKIRFVNRCLIRLRLTMRTGAKRDDIFSFLEKNIDDETAYLARSMFTASSDTMASKIGVAVTAATCYPEMQKKVQEDLDTVIGKDRHASDILPQTMVFVLESFRWRPVTSGGFPHKATRDII</sequence>
<evidence type="ECO:0000313" key="9">
    <source>
        <dbReference type="Proteomes" id="UP001175227"/>
    </source>
</evidence>
<dbReference type="InterPro" id="IPR050364">
    <property type="entry name" value="Cytochrome_P450_fung"/>
</dbReference>
<gene>
    <name evidence="8" type="ORF">IW261DRAFT_1481857</name>
</gene>
<dbReference type="GO" id="GO:0020037">
    <property type="term" value="F:heme binding"/>
    <property type="evidence" value="ECO:0007669"/>
    <property type="project" value="InterPro"/>
</dbReference>
<dbReference type="AlphaFoldDB" id="A0AA39P8A8"/>
<dbReference type="Pfam" id="PF00067">
    <property type="entry name" value="p450"/>
    <property type="match status" value="2"/>
</dbReference>
<evidence type="ECO:0000313" key="8">
    <source>
        <dbReference type="EMBL" id="KAK0478954.1"/>
    </source>
</evidence>
<keyword evidence="7" id="KW-0503">Monooxygenase</keyword>
<organism evidence="8 9">
    <name type="scientific">Armillaria novae-zelandiae</name>
    <dbReference type="NCBI Taxonomy" id="153914"/>
    <lineage>
        <taxon>Eukaryota</taxon>
        <taxon>Fungi</taxon>
        <taxon>Dikarya</taxon>
        <taxon>Basidiomycota</taxon>
        <taxon>Agaricomycotina</taxon>
        <taxon>Agaricomycetes</taxon>
        <taxon>Agaricomycetidae</taxon>
        <taxon>Agaricales</taxon>
        <taxon>Marasmiineae</taxon>
        <taxon>Physalacriaceae</taxon>
        <taxon>Armillaria</taxon>
    </lineage>
</organism>
<dbReference type="GO" id="GO:0016705">
    <property type="term" value="F:oxidoreductase activity, acting on paired donors, with incorporation or reduction of molecular oxygen"/>
    <property type="evidence" value="ECO:0007669"/>
    <property type="project" value="InterPro"/>
</dbReference>
<dbReference type="GO" id="GO:0004497">
    <property type="term" value="F:monooxygenase activity"/>
    <property type="evidence" value="ECO:0007669"/>
    <property type="project" value="UniProtKB-KW"/>
</dbReference>
<name>A0AA39P8A8_9AGAR</name>
<keyword evidence="6" id="KW-0408">Iron</keyword>
<comment type="cofactor">
    <cofactor evidence="1">
        <name>heme</name>
        <dbReference type="ChEBI" id="CHEBI:30413"/>
    </cofactor>
</comment>
<accession>A0AA39P8A8</accession>
<dbReference type="Gene3D" id="1.10.630.10">
    <property type="entry name" value="Cytochrome P450"/>
    <property type="match status" value="2"/>
</dbReference>
<keyword evidence="3" id="KW-0349">Heme</keyword>
<dbReference type="SUPFAM" id="SSF48264">
    <property type="entry name" value="Cytochrome P450"/>
    <property type="match status" value="1"/>
</dbReference>
<keyword evidence="4" id="KW-0479">Metal-binding</keyword>
<dbReference type="GO" id="GO:0005506">
    <property type="term" value="F:iron ion binding"/>
    <property type="evidence" value="ECO:0007669"/>
    <property type="project" value="InterPro"/>
</dbReference>
<protein>
    <submittedName>
        <fullName evidence="8">Cytochrome P450</fullName>
    </submittedName>
</protein>
<dbReference type="Proteomes" id="UP001175227">
    <property type="component" value="Unassembled WGS sequence"/>
</dbReference>
<dbReference type="PANTHER" id="PTHR46300:SF1">
    <property type="entry name" value="P450, PUTATIVE (EUROFUNG)-RELATED"/>
    <property type="match status" value="1"/>
</dbReference>
<evidence type="ECO:0000256" key="4">
    <source>
        <dbReference type="ARBA" id="ARBA00022723"/>
    </source>
</evidence>
<feature type="non-terminal residue" evidence="8">
    <location>
        <position position="285"/>
    </location>
</feature>
<evidence type="ECO:0000256" key="7">
    <source>
        <dbReference type="ARBA" id="ARBA00023033"/>
    </source>
</evidence>
<evidence type="ECO:0000256" key="2">
    <source>
        <dbReference type="ARBA" id="ARBA00010617"/>
    </source>
</evidence>
<proteinExistence type="inferred from homology"/>
<evidence type="ECO:0000256" key="1">
    <source>
        <dbReference type="ARBA" id="ARBA00001971"/>
    </source>
</evidence>
<evidence type="ECO:0000256" key="5">
    <source>
        <dbReference type="ARBA" id="ARBA00023002"/>
    </source>
</evidence>
<keyword evidence="9" id="KW-1185">Reference proteome</keyword>
<evidence type="ECO:0000256" key="6">
    <source>
        <dbReference type="ARBA" id="ARBA00023004"/>
    </source>
</evidence>
<dbReference type="PANTHER" id="PTHR46300">
    <property type="entry name" value="P450, PUTATIVE (EUROFUNG)-RELATED-RELATED"/>
    <property type="match status" value="1"/>
</dbReference>
<keyword evidence="5" id="KW-0560">Oxidoreductase</keyword>
<evidence type="ECO:0000256" key="3">
    <source>
        <dbReference type="ARBA" id="ARBA00022617"/>
    </source>
</evidence>